<keyword evidence="4 7" id="KW-0812">Transmembrane</keyword>
<feature type="transmembrane region" description="Helical" evidence="7">
    <location>
        <begin position="100"/>
        <end position="124"/>
    </location>
</feature>
<dbReference type="Proteomes" id="UP000190389">
    <property type="component" value="Unassembled WGS sequence"/>
</dbReference>
<keyword evidence="6 7" id="KW-0472">Membrane</keyword>
<comment type="subcellular location">
    <subcellularLocation>
        <location evidence="7">Cell membrane</location>
        <topology evidence="7">Multi-pass membrane protein</topology>
    </subcellularLocation>
</comment>
<keyword evidence="8" id="KW-0449">Lipoprotein</keyword>
<evidence type="ECO:0000256" key="7">
    <source>
        <dbReference type="HAMAP-Rule" id="MF_01147"/>
    </source>
</evidence>
<dbReference type="GO" id="GO:0042158">
    <property type="term" value="P:lipoprotein biosynthetic process"/>
    <property type="evidence" value="ECO:0007669"/>
    <property type="project" value="UniProtKB-UniRule"/>
</dbReference>
<accession>A0A1T4KS59</accession>
<feature type="transmembrane region" description="Helical" evidence="7">
    <location>
        <begin position="208"/>
        <end position="226"/>
    </location>
</feature>
<comment type="similarity">
    <text evidence="1 7">Belongs to the Lgt family.</text>
</comment>
<dbReference type="RefSeq" id="WP_078746908.1">
    <property type="nucleotide sequence ID" value="NZ_FUXF01000004.1"/>
</dbReference>
<keyword evidence="5 7" id="KW-1133">Transmembrane helix</keyword>
<dbReference type="UniPathway" id="UPA00664"/>
<dbReference type="PANTHER" id="PTHR30589:SF0">
    <property type="entry name" value="PHOSPHATIDYLGLYCEROL--PROLIPOPROTEIN DIACYLGLYCERYL TRANSFERASE"/>
    <property type="match status" value="1"/>
</dbReference>
<evidence type="ECO:0000256" key="5">
    <source>
        <dbReference type="ARBA" id="ARBA00022989"/>
    </source>
</evidence>
<evidence type="ECO:0000313" key="9">
    <source>
        <dbReference type="Proteomes" id="UP000190389"/>
    </source>
</evidence>
<dbReference type="EMBL" id="FUXF01000004">
    <property type="protein sequence ID" value="SJZ45251.1"/>
    <property type="molecule type" value="Genomic_DNA"/>
</dbReference>
<sequence>MNNLPSFLPDTAIPEGQPTILFNIGGYEMHLYSLMLMFGFLFSILTVFFFWMKEKWDLNILFVVIIITVPSGIIGGRLGFIIERLIYSPANPFPNSHWYAIWEGGLSIQGGVILAALLDTAYLYTRRQYVDLRKCFSYILPAVLVGQFVGRFGNYANHEVYGRIDWSGSSVLSLGETFARNMYISDDTTAALGLTGAYRYPLFLYEGLANLIGYIVICWIINYFGLLKPGTSGGLYLLWYGVTRAAMEPLREESYGLYSYVAIIFIVLGVSWILYFQFFCSVKYIRTLEKYRFTYQYKEPEQYQNYVYRSSLKHLLAWFKTKEIKA</sequence>
<comment type="function">
    <text evidence="7">Catalyzes the transfer of the diacylglyceryl group from phosphatidylglycerol to the sulfhydryl group of the N-terminal cysteine of a prolipoprotein, the first step in the formation of mature lipoproteins.</text>
</comment>
<evidence type="ECO:0000256" key="2">
    <source>
        <dbReference type="ARBA" id="ARBA00022475"/>
    </source>
</evidence>
<dbReference type="Pfam" id="PF01790">
    <property type="entry name" value="LGT"/>
    <property type="match status" value="1"/>
</dbReference>
<dbReference type="PANTHER" id="PTHR30589">
    <property type="entry name" value="PROLIPOPROTEIN DIACYLGLYCERYL TRANSFERASE"/>
    <property type="match status" value="1"/>
</dbReference>
<gene>
    <name evidence="7" type="primary">lgt</name>
    <name evidence="8" type="ORF">SAMN02745154_00155</name>
</gene>
<keyword evidence="3 7" id="KW-0808">Transferase</keyword>
<comment type="pathway">
    <text evidence="7">Protein modification; lipoprotein biosynthesis (diacylglyceryl transfer).</text>
</comment>
<protein>
    <recommendedName>
        <fullName evidence="7">Phosphatidylglycerol--prolipoprotein diacylglyceryl transferase</fullName>
        <ecNumber evidence="7">2.5.1.145</ecNumber>
    </recommendedName>
</protein>
<keyword evidence="9" id="KW-1185">Reference proteome</keyword>
<comment type="catalytic activity">
    <reaction evidence="7">
        <text>L-cysteinyl-[prolipoprotein] + a 1,2-diacyl-sn-glycero-3-phospho-(1'-sn-glycerol) = an S-1,2-diacyl-sn-glyceryl-L-cysteinyl-[prolipoprotein] + sn-glycerol 1-phosphate + H(+)</text>
        <dbReference type="Rhea" id="RHEA:56712"/>
        <dbReference type="Rhea" id="RHEA-COMP:14679"/>
        <dbReference type="Rhea" id="RHEA-COMP:14680"/>
        <dbReference type="ChEBI" id="CHEBI:15378"/>
        <dbReference type="ChEBI" id="CHEBI:29950"/>
        <dbReference type="ChEBI" id="CHEBI:57685"/>
        <dbReference type="ChEBI" id="CHEBI:64716"/>
        <dbReference type="ChEBI" id="CHEBI:140658"/>
        <dbReference type="EC" id="2.5.1.145"/>
    </reaction>
</comment>
<feature type="transmembrane region" description="Helical" evidence="7">
    <location>
        <begin position="31"/>
        <end position="51"/>
    </location>
</feature>
<evidence type="ECO:0000313" key="8">
    <source>
        <dbReference type="EMBL" id="SJZ45251.1"/>
    </source>
</evidence>
<dbReference type="GO" id="GO:0008961">
    <property type="term" value="F:phosphatidylglycerol-prolipoprotein diacylglyceryl transferase activity"/>
    <property type="evidence" value="ECO:0007669"/>
    <property type="project" value="UniProtKB-UniRule"/>
</dbReference>
<evidence type="ECO:0000256" key="4">
    <source>
        <dbReference type="ARBA" id="ARBA00022692"/>
    </source>
</evidence>
<feature type="transmembrane region" description="Helical" evidence="7">
    <location>
        <begin position="58"/>
        <end position="80"/>
    </location>
</feature>
<evidence type="ECO:0000256" key="1">
    <source>
        <dbReference type="ARBA" id="ARBA00007150"/>
    </source>
</evidence>
<dbReference type="OrthoDB" id="871140at2"/>
<evidence type="ECO:0000256" key="6">
    <source>
        <dbReference type="ARBA" id="ARBA00023136"/>
    </source>
</evidence>
<dbReference type="AlphaFoldDB" id="A0A1T4KS59"/>
<evidence type="ECO:0000256" key="3">
    <source>
        <dbReference type="ARBA" id="ARBA00022679"/>
    </source>
</evidence>
<feature type="transmembrane region" description="Helical" evidence="7">
    <location>
        <begin position="257"/>
        <end position="282"/>
    </location>
</feature>
<proteinExistence type="inferred from homology"/>
<dbReference type="PROSITE" id="PS01311">
    <property type="entry name" value="LGT"/>
    <property type="match status" value="1"/>
</dbReference>
<dbReference type="GO" id="GO:0005886">
    <property type="term" value="C:plasma membrane"/>
    <property type="evidence" value="ECO:0007669"/>
    <property type="project" value="UniProtKB-SubCell"/>
</dbReference>
<dbReference type="InterPro" id="IPR001640">
    <property type="entry name" value="Lgt"/>
</dbReference>
<name>A0A1T4KS59_9BACT</name>
<dbReference type="EC" id="2.5.1.145" evidence="7"/>
<dbReference type="NCBIfam" id="TIGR00544">
    <property type="entry name" value="lgt"/>
    <property type="match status" value="1"/>
</dbReference>
<dbReference type="STRING" id="171291.SAMN02745154_00155"/>
<reference evidence="9" key="1">
    <citation type="submission" date="2017-02" db="EMBL/GenBank/DDBJ databases">
        <authorList>
            <person name="Varghese N."/>
            <person name="Submissions S."/>
        </authorList>
    </citation>
    <scope>NUCLEOTIDE SEQUENCE [LARGE SCALE GENOMIC DNA]</scope>
    <source>
        <strain evidence="9">ATCC 27862</strain>
    </source>
</reference>
<organism evidence="8 9">
    <name type="scientific">Mycoplasmopsis verecunda</name>
    <dbReference type="NCBI Taxonomy" id="171291"/>
    <lineage>
        <taxon>Bacteria</taxon>
        <taxon>Bacillati</taxon>
        <taxon>Mycoplasmatota</taxon>
        <taxon>Mycoplasmoidales</taxon>
        <taxon>Metamycoplasmataceae</taxon>
        <taxon>Mycoplasmopsis</taxon>
    </lineage>
</organism>
<feature type="binding site" evidence="7">
    <location>
        <position position="151"/>
    </location>
    <ligand>
        <name>a 1,2-diacyl-sn-glycero-3-phospho-(1'-sn-glycerol)</name>
        <dbReference type="ChEBI" id="CHEBI:64716"/>
    </ligand>
</feature>
<dbReference type="HAMAP" id="MF_01147">
    <property type="entry name" value="Lgt"/>
    <property type="match status" value="1"/>
</dbReference>
<keyword evidence="2 7" id="KW-1003">Cell membrane</keyword>